<accession>A0A6G0TVA0</accession>
<sequence>MVFHIRKCKYFMKLNKSSHNQFYLMHVNCKLQTLKIYYYYPYGFTALNINCQYLMTEASLFCQNIDKNCLSSNSSTADLKLVASTSTCCISARVSSCTETPKLLPSSILVLVSADNCLILVLRILRASTSFRLFGMDVCTGIESCEFESKRGLFPGFLPSQLKSKNCLNI</sequence>
<proteinExistence type="predicted"/>
<dbReference type="EMBL" id="VYZN01000014">
    <property type="protein sequence ID" value="KAE9539500.1"/>
    <property type="molecule type" value="Genomic_DNA"/>
</dbReference>
<dbReference type="AlphaFoldDB" id="A0A6G0TVA0"/>
<evidence type="ECO:0000313" key="1">
    <source>
        <dbReference type="EMBL" id="KAE9539500.1"/>
    </source>
</evidence>
<evidence type="ECO:0000313" key="2">
    <source>
        <dbReference type="Proteomes" id="UP000475862"/>
    </source>
</evidence>
<organism evidence="1 2">
    <name type="scientific">Aphis glycines</name>
    <name type="common">Soybean aphid</name>
    <dbReference type="NCBI Taxonomy" id="307491"/>
    <lineage>
        <taxon>Eukaryota</taxon>
        <taxon>Metazoa</taxon>
        <taxon>Ecdysozoa</taxon>
        <taxon>Arthropoda</taxon>
        <taxon>Hexapoda</taxon>
        <taxon>Insecta</taxon>
        <taxon>Pterygota</taxon>
        <taxon>Neoptera</taxon>
        <taxon>Paraneoptera</taxon>
        <taxon>Hemiptera</taxon>
        <taxon>Sternorrhyncha</taxon>
        <taxon>Aphidomorpha</taxon>
        <taxon>Aphidoidea</taxon>
        <taxon>Aphididae</taxon>
        <taxon>Aphidini</taxon>
        <taxon>Aphis</taxon>
        <taxon>Aphis</taxon>
    </lineage>
</organism>
<comment type="caution">
    <text evidence="1">The sequence shown here is derived from an EMBL/GenBank/DDBJ whole genome shotgun (WGS) entry which is preliminary data.</text>
</comment>
<reference evidence="1 2" key="1">
    <citation type="submission" date="2019-08" db="EMBL/GenBank/DDBJ databases">
        <title>The genome of the soybean aphid Biotype 1, its phylome, world population structure and adaptation to the North American continent.</title>
        <authorList>
            <person name="Giordano R."/>
            <person name="Donthu R.K."/>
            <person name="Hernandez A.G."/>
            <person name="Wright C.L."/>
            <person name="Zimin A.V."/>
        </authorList>
    </citation>
    <scope>NUCLEOTIDE SEQUENCE [LARGE SCALE GENOMIC DNA]</scope>
    <source>
        <tissue evidence="1">Whole aphids</tissue>
    </source>
</reference>
<name>A0A6G0TVA0_APHGL</name>
<gene>
    <name evidence="1" type="ORF">AGLY_004752</name>
</gene>
<protein>
    <submittedName>
        <fullName evidence="1">Uncharacterized protein</fullName>
    </submittedName>
</protein>
<dbReference type="Proteomes" id="UP000475862">
    <property type="component" value="Unassembled WGS sequence"/>
</dbReference>
<keyword evidence="2" id="KW-1185">Reference proteome</keyword>